<evidence type="ECO:0000256" key="5">
    <source>
        <dbReference type="ARBA" id="ARBA00022664"/>
    </source>
</evidence>
<feature type="domain" description="RRM" evidence="16">
    <location>
        <begin position="107"/>
        <end position="183"/>
    </location>
</feature>
<dbReference type="SUPFAM" id="SSF54928">
    <property type="entry name" value="RNA-binding domain, RBD"/>
    <property type="match status" value="1"/>
</dbReference>
<keyword evidence="5" id="KW-0507">mRNA processing</keyword>
<dbReference type="FunFam" id="3.30.70.330:FF:000098">
    <property type="entry name" value="TAR DNA-binding protein 43"/>
    <property type="match status" value="1"/>
</dbReference>
<organism evidence="17 18">
    <name type="scientific">Magallana gigas</name>
    <name type="common">Pacific oyster</name>
    <name type="synonym">Crassostrea gigas</name>
    <dbReference type="NCBI Taxonomy" id="29159"/>
    <lineage>
        <taxon>Eukaryota</taxon>
        <taxon>Metazoa</taxon>
        <taxon>Spiralia</taxon>
        <taxon>Lophotrochozoa</taxon>
        <taxon>Mollusca</taxon>
        <taxon>Bivalvia</taxon>
        <taxon>Autobranchia</taxon>
        <taxon>Pteriomorphia</taxon>
        <taxon>Ostreida</taxon>
        <taxon>Ostreoidea</taxon>
        <taxon>Ostreidae</taxon>
        <taxon>Magallana</taxon>
    </lineage>
</organism>
<keyword evidence="9" id="KW-0238">DNA-binding</keyword>
<dbReference type="CDD" id="cd19609">
    <property type="entry name" value="NTD_TDP-43"/>
    <property type="match status" value="1"/>
</dbReference>
<feature type="region of interest" description="Disordered" evidence="15">
    <location>
        <begin position="262"/>
        <end position="300"/>
    </location>
</feature>
<dbReference type="GO" id="GO:0005654">
    <property type="term" value="C:nucleoplasm"/>
    <property type="evidence" value="ECO:0007669"/>
    <property type="project" value="TreeGrafter"/>
</dbReference>
<evidence type="ECO:0000256" key="6">
    <source>
        <dbReference type="ARBA" id="ARBA00022737"/>
    </source>
</evidence>
<dbReference type="InterPro" id="IPR035979">
    <property type="entry name" value="RBD_domain_sf"/>
</dbReference>
<accession>A0A8W8K6L1</accession>
<evidence type="ECO:0000313" key="17">
    <source>
        <dbReference type="EnsemblMetazoa" id="G22323.1:cds"/>
    </source>
</evidence>
<dbReference type="GO" id="GO:0003723">
    <property type="term" value="F:RNA binding"/>
    <property type="evidence" value="ECO:0007669"/>
    <property type="project" value="UniProtKB-UniRule"/>
</dbReference>
<proteinExistence type="predicted"/>
<keyword evidence="11" id="KW-0804">Transcription</keyword>
<feature type="compositionally biased region" description="Basic and acidic residues" evidence="15">
    <location>
        <begin position="266"/>
        <end position="280"/>
    </location>
</feature>
<dbReference type="Gene3D" id="3.30.70.330">
    <property type="match status" value="2"/>
</dbReference>
<dbReference type="InterPro" id="IPR041105">
    <property type="entry name" value="TDP-43_N"/>
</dbReference>
<evidence type="ECO:0000256" key="2">
    <source>
        <dbReference type="ARBA" id="ARBA00004173"/>
    </source>
</evidence>
<sequence>MAQYIQVCDEEGEEPIEIPSEDEGSLLLSTLAAQFPGACGMKYRNPSTGNFRGIRLSDGMLHPPDGVWGNFVYIVVFPKDNIKRKGEEAVPENPLAKNKCVDKQRCSDLIVLGLPWKSNEDDLRRYFSTYGELLLVQVKRDPKTGASKGFGFIRFLEYDSQVKVLAQRHMIDGRWCDVAIPNSNEGAAEMVSRKVFVARCTEDITADDLKSYFSKYGEVSDVFIPKPFRAFAFVTFADHRIARSLCGEDHIIKGASVHVTTAAPKNSDRNDNRGRFDHGGGGRGGGHGGWTQQGKPIATVGTVPPVPDPNMANSIGMNLLNSAVLAAAQAMLQSQGQLPAPQPQTVGQGHGDPFGVQTTTARQSQQTGFFSNQNSAGWGTTDTNTSAGAYPNWGEWIQWSVDELAWTRMLCDFVLMLYSVERIKKRVHLVEAQSCATRENCQTCLSCVYSHDFLFQYRS</sequence>
<evidence type="ECO:0000256" key="14">
    <source>
        <dbReference type="PROSITE-ProRule" id="PRU00176"/>
    </source>
</evidence>
<dbReference type="CDD" id="cd12322">
    <property type="entry name" value="RRM2_TDP43"/>
    <property type="match status" value="1"/>
</dbReference>
<dbReference type="EnsemblMetazoa" id="G22323.1">
    <property type="protein sequence ID" value="G22323.1:cds"/>
    <property type="gene ID" value="G22323"/>
</dbReference>
<keyword evidence="7 14" id="KW-0694">RNA-binding</keyword>
<evidence type="ECO:0000256" key="12">
    <source>
        <dbReference type="ARBA" id="ARBA00023187"/>
    </source>
</evidence>
<dbReference type="Pfam" id="PF18694">
    <property type="entry name" value="TDP-43_N"/>
    <property type="match status" value="1"/>
</dbReference>
<name>A0A8W8K6L1_MAGGI</name>
<dbReference type="GO" id="GO:0006397">
    <property type="term" value="P:mRNA processing"/>
    <property type="evidence" value="ECO:0007669"/>
    <property type="project" value="UniProtKB-KW"/>
</dbReference>
<dbReference type="PROSITE" id="PS50102">
    <property type="entry name" value="RRM"/>
    <property type="match status" value="2"/>
</dbReference>
<protein>
    <recommendedName>
        <fullName evidence="3">TAR DNA-binding protein 43</fullName>
    </recommendedName>
</protein>
<reference evidence="17" key="1">
    <citation type="submission" date="2022-08" db="UniProtKB">
        <authorList>
            <consortium name="EnsemblMetazoa"/>
        </authorList>
    </citation>
    <scope>IDENTIFICATION</scope>
    <source>
        <strain evidence="17">05x7-T-G4-1.051#20</strain>
    </source>
</reference>
<dbReference type="InterPro" id="IPR012677">
    <property type="entry name" value="Nucleotide-bd_a/b_plait_sf"/>
</dbReference>
<dbReference type="AlphaFoldDB" id="A0A8W8K6L1"/>
<evidence type="ECO:0000313" key="18">
    <source>
        <dbReference type="Proteomes" id="UP000005408"/>
    </source>
</evidence>
<comment type="subcellular location">
    <subcellularLocation>
        <location evidence="2">Mitochondrion</location>
    </subcellularLocation>
    <subcellularLocation>
        <location evidence="1">Nucleus</location>
    </subcellularLocation>
</comment>
<keyword evidence="13" id="KW-0539">Nucleus</keyword>
<dbReference type="GO" id="GO:0010468">
    <property type="term" value="P:regulation of gene expression"/>
    <property type="evidence" value="ECO:0007669"/>
    <property type="project" value="TreeGrafter"/>
</dbReference>
<evidence type="ECO:0000259" key="16">
    <source>
        <dbReference type="PROSITE" id="PS50102"/>
    </source>
</evidence>
<feature type="compositionally biased region" description="Gly residues" evidence="15">
    <location>
        <begin position="281"/>
        <end position="291"/>
    </location>
</feature>
<evidence type="ECO:0000256" key="11">
    <source>
        <dbReference type="ARBA" id="ARBA00023163"/>
    </source>
</evidence>
<dbReference type="CDD" id="cd12321">
    <property type="entry name" value="RRM1_TDP43"/>
    <property type="match status" value="1"/>
</dbReference>
<dbReference type="InterPro" id="IPR000504">
    <property type="entry name" value="RRM_dom"/>
</dbReference>
<evidence type="ECO:0000256" key="7">
    <source>
        <dbReference type="ARBA" id="ARBA00022884"/>
    </source>
</evidence>
<dbReference type="PANTHER" id="PTHR48033">
    <property type="entry name" value="RNA-BINDING (RRM/RBD/RNP MOTIFS) FAMILY PROTEIN"/>
    <property type="match status" value="1"/>
</dbReference>
<evidence type="ECO:0000256" key="4">
    <source>
        <dbReference type="ARBA" id="ARBA00022491"/>
    </source>
</evidence>
<dbReference type="GO" id="GO:0000785">
    <property type="term" value="C:chromatin"/>
    <property type="evidence" value="ECO:0007669"/>
    <property type="project" value="TreeGrafter"/>
</dbReference>
<dbReference type="GO" id="GO:0008380">
    <property type="term" value="P:RNA splicing"/>
    <property type="evidence" value="ECO:0007669"/>
    <property type="project" value="UniProtKB-KW"/>
</dbReference>
<evidence type="ECO:0000256" key="8">
    <source>
        <dbReference type="ARBA" id="ARBA00023015"/>
    </source>
</evidence>
<keyword evidence="10" id="KW-0496">Mitochondrion</keyword>
<dbReference type="GO" id="GO:0003690">
    <property type="term" value="F:double-stranded DNA binding"/>
    <property type="evidence" value="ECO:0007669"/>
    <property type="project" value="UniProtKB-ARBA"/>
</dbReference>
<evidence type="ECO:0000256" key="10">
    <source>
        <dbReference type="ARBA" id="ARBA00023128"/>
    </source>
</evidence>
<evidence type="ECO:0000256" key="15">
    <source>
        <dbReference type="SAM" id="MobiDB-lite"/>
    </source>
</evidence>
<evidence type="ECO:0000256" key="3">
    <source>
        <dbReference type="ARBA" id="ARBA00018889"/>
    </source>
</evidence>
<dbReference type="FunFam" id="3.30.70.330:FF:000107">
    <property type="entry name" value="TAR DNA-binding protein 43"/>
    <property type="match status" value="1"/>
</dbReference>
<keyword evidence="18" id="KW-1185">Reference proteome</keyword>
<dbReference type="SMART" id="SM00360">
    <property type="entry name" value="RRM"/>
    <property type="match status" value="2"/>
</dbReference>
<keyword evidence="12" id="KW-0508">mRNA splicing</keyword>
<keyword evidence="6" id="KW-0677">Repeat</keyword>
<dbReference type="Proteomes" id="UP000005408">
    <property type="component" value="Unassembled WGS sequence"/>
</dbReference>
<keyword evidence="4" id="KW-0678">Repressor</keyword>
<keyword evidence="8" id="KW-0805">Transcription regulation</keyword>
<dbReference type="Pfam" id="PF00076">
    <property type="entry name" value="RRM_1"/>
    <property type="match status" value="2"/>
</dbReference>
<dbReference type="GO" id="GO:0005739">
    <property type="term" value="C:mitochondrion"/>
    <property type="evidence" value="ECO:0007669"/>
    <property type="project" value="UniProtKB-SubCell"/>
</dbReference>
<dbReference type="PANTHER" id="PTHR48033:SF9">
    <property type="entry name" value="TAR DNA-BINDING PROTEIN 43"/>
    <property type="match status" value="1"/>
</dbReference>
<feature type="domain" description="RRM" evidence="16">
    <location>
        <begin position="193"/>
        <end position="264"/>
    </location>
</feature>
<evidence type="ECO:0000256" key="13">
    <source>
        <dbReference type="ARBA" id="ARBA00023242"/>
    </source>
</evidence>
<evidence type="ECO:0000256" key="1">
    <source>
        <dbReference type="ARBA" id="ARBA00004123"/>
    </source>
</evidence>
<evidence type="ECO:0000256" key="9">
    <source>
        <dbReference type="ARBA" id="ARBA00023125"/>
    </source>
</evidence>